<keyword evidence="2" id="KW-0812">Transmembrane</keyword>
<keyword evidence="4" id="KW-1185">Reference proteome</keyword>
<dbReference type="RefSeq" id="WP_047262553.1">
    <property type="nucleotide sequence ID" value="NZ_CP011542.1"/>
</dbReference>
<keyword evidence="2" id="KW-1133">Transmembrane helix</keyword>
<dbReference type="InterPro" id="IPR016795">
    <property type="entry name" value="UCP021697"/>
</dbReference>
<evidence type="ECO:0000256" key="2">
    <source>
        <dbReference type="SAM" id="Phobius"/>
    </source>
</evidence>
<dbReference type="STRING" id="571915.CMUST_11120"/>
<feature type="region of interest" description="Disordered" evidence="1">
    <location>
        <begin position="1"/>
        <end position="29"/>
    </location>
</feature>
<protein>
    <submittedName>
        <fullName evidence="3">Uncharacterized protein</fullName>
    </submittedName>
</protein>
<evidence type="ECO:0000313" key="4">
    <source>
        <dbReference type="Proteomes" id="UP000035199"/>
    </source>
</evidence>
<feature type="transmembrane region" description="Helical" evidence="2">
    <location>
        <begin position="49"/>
        <end position="69"/>
    </location>
</feature>
<organism evidence="3 4">
    <name type="scientific">Corynebacterium mustelae</name>
    <dbReference type="NCBI Taxonomy" id="571915"/>
    <lineage>
        <taxon>Bacteria</taxon>
        <taxon>Bacillati</taxon>
        <taxon>Actinomycetota</taxon>
        <taxon>Actinomycetes</taxon>
        <taxon>Mycobacteriales</taxon>
        <taxon>Corynebacteriaceae</taxon>
        <taxon>Corynebacterium</taxon>
    </lineage>
</organism>
<sequence>MAKSKRSWLDGPEIPAEYGDGGPGRWPGEKLGLPKEGPGALASVARRSVGVLIDWVMCWIVAGFIHMFTNALGGVATLTLILFVILGISSVAIFARTPGQAWLGMGVARVDDRNARVGLVRAIARTLFTIFVLPAAMVDTDGRGMHDRATGTAVILG</sequence>
<dbReference type="Proteomes" id="UP000035199">
    <property type="component" value="Chromosome"/>
</dbReference>
<keyword evidence="2" id="KW-0472">Membrane</keyword>
<evidence type="ECO:0000256" key="1">
    <source>
        <dbReference type="SAM" id="MobiDB-lite"/>
    </source>
</evidence>
<accession>A0A0G3GZD8</accession>
<dbReference type="AlphaFoldDB" id="A0A0G3GZD8"/>
<feature type="transmembrane region" description="Helical" evidence="2">
    <location>
        <begin position="75"/>
        <end position="97"/>
    </location>
</feature>
<dbReference type="KEGG" id="cmv:CMUST_11120"/>
<proteinExistence type="predicted"/>
<dbReference type="EMBL" id="CP011542">
    <property type="protein sequence ID" value="AKK06539.1"/>
    <property type="molecule type" value="Genomic_DNA"/>
</dbReference>
<dbReference type="OrthoDB" id="5187110at2"/>
<reference evidence="3 4" key="1">
    <citation type="journal article" date="2015" name="Genome Announc.">
        <title>Complete Genome Sequence of the Type Strain Corynebacterium mustelae DSM 45274, Isolated from Various Tissues of a Male Ferret with Lethal Sepsis.</title>
        <authorList>
            <person name="Ruckert C."/>
            <person name="Eimer J."/>
            <person name="Winkler A."/>
            <person name="Tauch A."/>
        </authorList>
    </citation>
    <scope>NUCLEOTIDE SEQUENCE [LARGE SCALE GENOMIC DNA]</scope>
    <source>
        <strain evidence="3 4">DSM 45274</strain>
    </source>
</reference>
<name>A0A0G3GZD8_9CORY</name>
<gene>
    <name evidence="3" type="ORF">CMUST_11120</name>
</gene>
<evidence type="ECO:0000313" key="3">
    <source>
        <dbReference type="EMBL" id="AKK06539.1"/>
    </source>
</evidence>
<feature type="transmembrane region" description="Helical" evidence="2">
    <location>
        <begin position="118"/>
        <end position="138"/>
    </location>
</feature>
<dbReference type="PATRIC" id="fig|571915.4.peg.2370"/>
<reference evidence="4" key="2">
    <citation type="submission" date="2015-05" db="EMBL/GenBank/DDBJ databases">
        <title>Complete genome sequence of Corynebacterium mustelae DSM 45274, isolated from various tissues of a male ferret with lethal sepsis.</title>
        <authorList>
            <person name="Ruckert C."/>
            <person name="Albersmeier A."/>
            <person name="Winkler A."/>
            <person name="Tauch A."/>
        </authorList>
    </citation>
    <scope>NUCLEOTIDE SEQUENCE [LARGE SCALE GENOMIC DNA]</scope>
    <source>
        <strain evidence="4">DSM 45274</strain>
    </source>
</reference>
<dbReference type="PIRSF" id="PIRSF021697">
    <property type="entry name" value="UCP021697"/>
    <property type="match status" value="1"/>
</dbReference>